<dbReference type="InterPro" id="IPR018062">
    <property type="entry name" value="HTH_AraC-typ_CS"/>
</dbReference>
<dbReference type="GO" id="GO:0003700">
    <property type="term" value="F:DNA-binding transcription factor activity"/>
    <property type="evidence" value="ECO:0007669"/>
    <property type="project" value="InterPro"/>
</dbReference>
<keyword evidence="2" id="KW-0238">DNA-binding</keyword>
<dbReference type="OrthoDB" id="9778008at2"/>
<dbReference type="InterPro" id="IPR003313">
    <property type="entry name" value="AraC-bd"/>
</dbReference>
<dbReference type="KEGG" id="hsd:SD1D_1261"/>
<dbReference type="AlphaFoldDB" id="A0A0K8J5R3"/>
<dbReference type="PROSITE" id="PS01124">
    <property type="entry name" value="HTH_ARAC_FAMILY_2"/>
    <property type="match status" value="1"/>
</dbReference>
<reference evidence="6" key="1">
    <citation type="submission" date="2015-09" db="EMBL/GenBank/DDBJ databases">
        <authorList>
            <person name="Wibberg D."/>
        </authorList>
    </citation>
    <scope>NUCLEOTIDE SEQUENCE [LARGE SCALE GENOMIC DNA]</scope>
    <source>
        <strain evidence="6">SD1D</strain>
    </source>
</reference>
<dbReference type="SUPFAM" id="SSF51182">
    <property type="entry name" value="RmlC-like cupins"/>
    <property type="match status" value="1"/>
</dbReference>
<dbReference type="RefSeq" id="WP_058258146.1">
    <property type="nucleotide sequence ID" value="NZ_DUPS01000050.1"/>
</dbReference>
<dbReference type="EMBL" id="LN879430">
    <property type="protein sequence ID" value="CUH92807.1"/>
    <property type="molecule type" value="Genomic_DNA"/>
</dbReference>
<sequence length="296" mass="34351">MNYELELISDLSETLSYNQADFPLYANKIKLEHFDRFTAACHCHLDIEFVLMLEGNMDYYINGNIVTIHAGEGLFINSNRLHYGFTSECKNCILIEVAIPPSLFSEHLAYIQNFWSEKFGNETEDFILLSKKIPWQYEVLNLIVSIYKNILKDKPNPFQILSQASKLCLHISENISTYKQDSSDTWNWLTLAKMTGFIHSQYENKITLDDIAVAGAVCRSQCCTLFNKYISQTPIAYLKYIRLQKSCEMLRDSKKSVSEIALSCGFQSASYFTYTFKKELGMLPTEYRKQYYKNKI</sequence>
<feature type="domain" description="HTH araC/xylS-type" evidence="4">
    <location>
        <begin position="192"/>
        <end position="290"/>
    </location>
</feature>
<evidence type="ECO:0000313" key="5">
    <source>
        <dbReference type="EMBL" id="CUH92807.1"/>
    </source>
</evidence>
<keyword evidence="1" id="KW-0805">Transcription regulation</keyword>
<dbReference type="Gene3D" id="1.10.10.60">
    <property type="entry name" value="Homeodomain-like"/>
    <property type="match status" value="2"/>
</dbReference>
<name>A0A0K8J5R3_9FIRM</name>
<dbReference type="Gene3D" id="2.60.120.10">
    <property type="entry name" value="Jelly Rolls"/>
    <property type="match status" value="1"/>
</dbReference>
<dbReference type="PROSITE" id="PS00041">
    <property type="entry name" value="HTH_ARAC_FAMILY_1"/>
    <property type="match status" value="1"/>
</dbReference>
<proteinExistence type="predicted"/>
<accession>A0A0K8J5R3</accession>
<dbReference type="InterPro" id="IPR020449">
    <property type="entry name" value="Tscrpt_reg_AraC-type_HTH"/>
</dbReference>
<evidence type="ECO:0000256" key="1">
    <source>
        <dbReference type="ARBA" id="ARBA00023015"/>
    </source>
</evidence>
<protein>
    <recommendedName>
        <fullName evidence="4">HTH araC/xylS-type domain-containing protein</fullName>
    </recommendedName>
</protein>
<dbReference type="Proteomes" id="UP000196053">
    <property type="component" value="Chromosome I"/>
</dbReference>
<dbReference type="PANTHER" id="PTHR43280:SF28">
    <property type="entry name" value="HTH-TYPE TRANSCRIPTIONAL ACTIVATOR RHAS"/>
    <property type="match status" value="1"/>
</dbReference>
<dbReference type="SMART" id="SM00342">
    <property type="entry name" value="HTH_ARAC"/>
    <property type="match status" value="1"/>
</dbReference>
<evidence type="ECO:0000259" key="4">
    <source>
        <dbReference type="PROSITE" id="PS01124"/>
    </source>
</evidence>
<keyword evidence="6" id="KW-1185">Reference proteome</keyword>
<keyword evidence="3" id="KW-0804">Transcription</keyword>
<dbReference type="InterPro" id="IPR014710">
    <property type="entry name" value="RmlC-like_jellyroll"/>
</dbReference>
<dbReference type="InterPro" id="IPR009057">
    <property type="entry name" value="Homeodomain-like_sf"/>
</dbReference>
<dbReference type="PRINTS" id="PR00032">
    <property type="entry name" value="HTHARAC"/>
</dbReference>
<dbReference type="InterPro" id="IPR011051">
    <property type="entry name" value="RmlC_Cupin_sf"/>
</dbReference>
<dbReference type="SUPFAM" id="SSF46689">
    <property type="entry name" value="Homeodomain-like"/>
    <property type="match status" value="1"/>
</dbReference>
<evidence type="ECO:0000256" key="3">
    <source>
        <dbReference type="ARBA" id="ARBA00023163"/>
    </source>
</evidence>
<evidence type="ECO:0000313" key="6">
    <source>
        <dbReference type="Proteomes" id="UP000196053"/>
    </source>
</evidence>
<dbReference type="InterPro" id="IPR018060">
    <property type="entry name" value="HTH_AraC"/>
</dbReference>
<dbReference type="Pfam" id="PF12833">
    <property type="entry name" value="HTH_18"/>
    <property type="match status" value="1"/>
</dbReference>
<gene>
    <name evidence="5" type="ORF">SD1D_1261</name>
</gene>
<dbReference type="GO" id="GO:0043565">
    <property type="term" value="F:sequence-specific DNA binding"/>
    <property type="evidence" value="ECO:0007669"/>
    <property type="project" value="InterPro"/>
</dbReference>
<dbReference type="PANTHER" id="PTHR43280">
    <property type="entry name" value="ARAC-FAMILY TRANSCRIPTIONAL REGULATOR"/>
    <property type="match status" value="1"/>
</dbReference>
<evidence type="ECO:0000256" key="2">
    <source>
        <dbReference type="ARBA" id="ARBA00023125"/>
    </source>
</evidence>
<dbReference type="Pfam" id="PF02311">
    <property type="entry name" value="AraC_binding"/>
    <property type="match status" value="1"/>
</dbReference>
<organism evidence="5 6">
    <name type="scientific">Herbinix luporum</name>
    <dbReference type="NCBI Taxonomy" id="1679721"/>
    <lineage>
        <taxon>Bacteria</taxon>
        <taxon>Bacillati</taxon>
        <taxon>Bacillota</taxon>
        <taxon>Clostridia</taxon>
        <taxon>Lachnospirales</taxon>
        <taxon>Lachnospiraceae</taxon>
        <taxon>Herbinix</taxon>
    </lineage>
</organism>